<dbReference type="EMBL" id="AAAB01008807">
    <property type="status" value="NOT_ANNOTATED_CDS"/>
    <property type="molecule type" value="Genomic_DNA"/>
</dbReference>
<feature type="region of interest" description="Disordered" evidence="8">
    <location>
        <begin position="689"/>
        <end position="709"/>
    </location>
</feature>
<dbReference type="CDD" id="cd22999">
    <property type="entry name" value="SAP_SLX4"/>
    <property type="match status" value="1"/>
</dbReference>
<keyword evidence="5" id="KW-0234">DNA repair</keyword>
<evidence type="ECO:0000256" key="6">
    <source>
        <dbReference type="ARBA" id="ARBA00023242"/>
    </source>
</evidence>
<feature type="region of interest" description="Disordered" evidence="8">
    <location>
        <begin position="214"/>
        <end position="241"/>
    </location>
</feature>
<feature type="compositionally biased region" description="Acidic residues" evidence="8">
    <location>
        <begin position="756"/>
        <end position="771"/>
    </location>
</feature>
<dbReference type="EnsemblMetazoa" id="AGAP007582-RA">
    <property type="protein sequence ID" value="AGAP007582-PA"/>
    <property type="gene ID" value="AGAP007582"/>
</dbReference>
<keyword evidence="4" id="KW-0233">DNA recombination</keyword>
<dbReference type="PANTHER" id="PTHR21541">
    <property type="entry name" value="BTB POZ DOMAIN CONTAINING 12"/>
    <property type="match status" value="1"/>
</dbReference>
<dbReference type="Proteomes" id="UP000007062">
    <property type="component" value="Chromosome 2L"/>
</dbReference>
<feature type="compositionally biased region" description="Polar residues" evidence="8">
    <location>
        <begin position="699"/>
        <end position="709"/>
    </location>
</feature>
<protein>
    <recommendedName>
        <fullName evidence="7">Structure-specific endonuclease subunit SLX4</fullName>
    </recommendedName>
</protein>
<dbReference type="InParanoid" id="A0A1S4GVI8"/>
<evidence type="ECO:0000313" key="9">
    <source>
        <dbReference type="EnsemblMetazoa" id="AGAP007582-PA"/>
    </source>
</evidence>
<organism evidence="9 10">
    <name type="scientific">Anopheles gambiae</name>
    <name type="common">African malaria mosquito</name>
    <dbReference type="NCBI Taxonomy" id="7165"/>
    <lineage>
        <taxon>Eukaryota</taxon>
        <taxon>Metazoa</taxon>
        <taxon>Ecdysozoa</taxon>
        <taxon>Arthropoda</taxon>
        <taxon>Hexapoda</taxon>
        <taxon>Insecta</taxon>
        <taxon>Pterygota</taxon>
        <taxon>Neoptera</taxon>
        <taxon>Endopterygota</taxon>
        <taxon>Diptera</taxon>
        <taxon>Nematocera</taxon>
        <taxon>Culicoidea</taxon>
        <taxon>Culicidae</taxon>
        <taxon>Anophelinae</taxon>
        <taxon>Anopheles</taxon>
    </lineage>
</organism>
<reference evidence="9" key="3">
    <citation type="submission" date="2020-05" db="UniProtKB">
        <authorList>
            <consortium name="EnsemblMetazoa"/>
        </authorList>
    </citation>
    <scope>IDENTIFICATION</scope>
    <source>
        <strain evidence="9">PEST</strain>
    </source>
</reference>
<dbReference type="PANTHER" id="PTHR21541:SF3">
    <property type="entry name" value="STRUCTURE-SPECIFIC ENDONUCLEASE SUBUNIT SLX4"/>
    <property type="match status" value="1"/>
</dbReference>
<feature type="compositionally biased region" description="Low complexity" evidence="8">
    <location>
        <begin position="858"/>
        <end position="868"/>
    </location>
</feature>
<feature type="compositionally biased region" description="Basic and acidic residues" evidence="8">
    <location>
        <begin position="475"/>
        <end position="487"/>
    </location>
</feature>
<dbReference type="VEuPathDB" id="VectorBase:AGAMI1_012490"/>
<keyword evidence="6" id="KW-0539">Nucleus</keyword>
<dbReference type="GO" id="GO:0006281">
    <property type="term" value="P:DNA repair"/>
    <property type="evidence" value="ECO:0007669"/>
    <property type="project" value="UniProtKB-KW"/>
</dbReference>
<feature type="region of interest" description="Disordered" evidence="8">
    <location>
        <begin position="603"/>
        <end position="669"/>
    </location>
</feature>
<dbReference type="GO" id="GO:0006260">
    <property type="term" value="P:DNA replication"/>
    <property type="evidence" value="ECO:0007669"/>
    <property type="project" value="InterPro"/>
</dbReference>
<keyword evidence="3" id="KW-0227">DNA damage</keyword>
<proteinExistence type="inferred from homology"/>
<dbReference type="VEuPathDB" id="VectorBase:AGAP007582"/>
<dbReference type="FunCoup" id="A0A1S4GVI8">
    <property type="interactions" value="6"/>
</dbReference>
<comment type="subcellular location">
    <subcellularLocation>
        <location evidence="1">Nucleus</location>
    </subcellularLocation>
</comment>
<evidence type="ECO:0000256" key="3">
    <source>
        <dbReference type="ARBA" id="ARBA00022763"/>
    </source>
</evidence>
<feature type="compositionally biased region" description="Basic and acidic residues" evidence="8">
    <location>
        <begin position="434"/>
        <end position="453"/>
    </location>
</feature>
<evidence type="ECO:0000313" key="10">
    <source>
        <dbReference type="Proteomes" id="UP000007062"/>
    </source>
</evidence>
<feature type="region of interest" description="Disordered" evidence="8">
    <location>
        <begin position="397"/>
        <end position="492"/>
    </location>
</feature>
<evidence type="ECO:0000256" key="2">
    <source>
        <dbReference type="ARBA" id="ARBA00006661"/>
    </source>
</evidence>
<feature type="compositionally biased region" description="Polar residues" evidence="8">
    <location>
        <begin position="214"/>
        <end position="224"/>
    </location>
</feature>
<evidence type="ECO:0000256" key="7">
    <source>
        <dbReference type="ARBA" id="ARBA00029496"/>
    </source>
</evidence>
<dbReference type="AlphaFoldDB" id="A0A1S4GVI8"/>
<feature type="region of interest" description="Disordered" evidence="8">
    <location>
        <begin position="64"/>
        <end position="101"/>
    </location>
</feature>
<feature type="compositionally biased region" description="Polar residues" evidence="8">
    <location>
        <begin position="647"/>
        <end position="662"/>
    </location>
</feature>
<feature type="region of interest" description="Disordered" evidence="8">
    <location>
        <begin position="850"/>
        <end position="899"/>
    </location>
</feature>
<keyword evidence="10" id="KW-1185">Reference proteome</keyword>
<sequence>MSKRLRFAKLRLGKPIEPGEPAPVAVPAEANVCVDSTANGKTSKYFAKPGTDVCAEEDTFIVIHSEESGEENEVSPEQSSRRRTQNPPEACPNDGPKLPKLRKKTAEGNALISNFLASQPSQKAEGDDDFEEAKVGSPKLQPKKTKVQRAATKKPVKAQRRPKNQADIRKVFKKYKNDHEVLQELLKEHSAAERIDPEQLQIALAMSRSLADQECSNHPTTSASFDGEEAQMASSSGTSEERRIVSIRTTLEQFGFRCKNSYTDYDLNVIFGSGSVTKNVKKIKHKRATNLQPRSREELAAFIDGQAKKLFPLEMMQNAAELATPLDLESRLTSLFWIAQTELPSEQLMEMYYVPELLEANPAPVGCMLKDWSKIPGRECTPERELDGSAGLAEAVDVERGNEGLTGDADAVGESSVRMSSPDLFDDSEIDTNLSERKENRLALEESTEKAECENEANNEQQEEQSQASLNETGKALDDHEESRAFEEASASDNVEVVEENCIEAAECNSNEQAMENVASTSCVADRSVTEQEEVIVLDDNSEEEEDKFVTAPEMSECPQPVFHQSSENIFEDTDPNPMVSFETYSSEEEKISAASRTAVGTVSANGDIGPVDQVPNAVAREDDGTCNTLDREGDCGHESEQKSEDISSVSKTVENNISSSAKEPRFSAEKDLSFTRLAIKARLSEVSSVETVDLLDSAPSNGNPTQNLEELDMESVVGTQCSQQNDTQDDVLYISDDEVNYSIRGEPSRVRETQPEDEEAGGSDPEEDPDMTVAYTVPGPTEQCENRESHLSLNSNRPPCLEMEPEILTISSTENDSEPIVGEVIGAENTFAYLGNLVKEFNLPPLKSQQNGTLDASKSTSSICSNSNGKEFDDGSQHLPIEIDDDTDEKEPQSGTNPVVQQDVSVIRNNVPEVPDELENYLNNYEEPNFDDHEIEAEMIASQYPRVEHSVPEVRMPSAKALSRVKSCTQFDSPRVASPLRRTPSEAVLLSSSTPKEKAALGQQQQQPCGGDRFESKFSDLKKAVIDVGPVEYVISTVNVSQQPPEYESMSTPEIERELFKYGLKSLQRHKAVRVLNYLFETMHPYVMIEERKEDANLQLGELESIPTASQGVRKKCKPIAPAGSSTVLKRPRKCAFQLDTTTTDYFLPSKPRKKMAWCAVPLHISFFNLVSESEALQRQILRYEPINLDDIYGILKDGGLRYETNDLIAFLDKYCITFRTAASSGDRTAKVKPNPDSK</sequence>
<reference evidence="9 10" key="1">
    <citation type="journal article" date="2002" name="Science">
        <title>The genome sequence of the malaria mosquito Anopheles gambiae.</title>
        <authorList>
            <person name="Holt R.A."/>
            <person name="Subramanian G.M."/>
            <person name="Halpern A."/>
            <person name="Sutton G.G."/>
            <person name="Charlab R."/>
            <person name="Nusskern D.R."/>
            <person name="Wincker P."/>
            <person name="Clark A.G."/>
            <person name="Ribeiro J.M."/>
            <person name="Wides R."/>
            <person name="Salzberg S.L."/>
            <person name="Loftus B."/>
            <person name="Yandell M."/>
            <person name="Majoros W.H."/>
            <person name="Rusch D.B."/>
            <person name="Lai Z."/>
            <person name="Kraft C.L."/>
            <person name="Abril J.F."/>
            <person name="Anthouard V."/>
            <person name="Arensburger P."/>
            <person name="Atkinson P.W."/>
            <person name="Baden H."/>
            <person name="de Berardinis V."/>
            <person name="Baldwin D."/>
            <person name="Benes V."/>
            <person name="Biedler J."/>
            <person name="Blass C."/>
            <person name="Bolanos R."/>
            <person name="Boscus D."/>
            <person name="Barnstead M."/>
            <person name="Cai S."/>
            <person name="Center A."/>
            <person name="Chaturverdi K."/>
            <person name="Christophides G.K."/>
            <person name="Chrystal M.A."/>
            <person name="Clamp M."/>
            <person name="Cravchik A."/>
            <person name="Curwen V."/>
            <person name="Dana A."/>
            <person name="Delcher A."/>
            <person name="Dew I."/>
            <person name="Evans C.A."/>
            <person name="Flanigan M."/>
            <person name="Grundschober-Freimoser A."/>
            <person name="Friedli L."/>
            <person name="Gu Z."/>
            <person name="Guan P."/>
            <person name="Guigo R."/>
            <person name="Hillenmeyer M.E."/>
            <person name="Hladun S.L."/>
            <person name="Hogan J.R."/>
            <person name="Hong Y.S."/>
            <person name="Hoover J."/>
            <person name="Jaillon O."/>
            <person name="Ke Z."/>
            <person name="Kodira C."/>
            <person name="Kokoza E."/>
            <person name="Koutsos A."/>
            <person name="Letunic I."/>
            <person name="Levitsky A."/>
            <person name="Liang Y."/>
            <person name="Lin J.J."/>
            <person name="Lobo N.F."/>
            <person name="Lopez J.R."/>
            <person name="Malek J.A."/>
            <person name="McIntosh T.C."/>
            <person name="Meister S."/>
            <person name="Miller J."/>
            <person name="Mobarry C."/>
            <person name="Mongin E."/>
            <person name="Murphy S.D."/>
            <person name="O'Brochta D.A."/>
            <person name="Pfannkoch C."/>
            <person name="Qi R."/>
            <person name="Regier M.A."/>
            <person name="Remington K."/>
            <person name="Shao H."/>
            <person name="Sharakhova M.V."/>
            <person name="Sitter C.D."/>
            <person name="Shetty J."/>
            <person name="Smith T.J."/>
            <person name="Strong R."/>
            <person name="Sun J."/>
            <person name="Thomasova D."/>
            <person name="Ton L.Q."/>
            <person name="Topalis P."/>
            <person name="Tu Z."/>
            <person name="Unger M.F."/>
            <person name="Walenz B."/>
            <person name="Wang A."/>
            <person name="Wang J."/>
            <person name="Wang M."/>
            <person name="Wang X."/>
            <person name="Woodford K.J."/>
            <person name="Wortman J.R."/>
            <person name="Wu M."/>
            <person name="Yao A."/>
            <person name="Zdobnov E.M."/>
            <person name="Zhang H."/>
            <person name="Zhao Q."/>
            <person name="Zhao S."/>
            <person name="Zhu S.C."/>
            <person name="Zhimulev I."/>
            <person name="Coluzzi M."/>
            <person name="della Torre A."/>
            <person name="Roth C.W."/>
            <person name="Louis C."/>
            <person name="Kalush F."/>
            <person name="Mural R.J."/>
            <person name="Myers E.W."/>
            <person name="Adams M.D."/>
            <person name="Smith H.O."/>
            <person name="Broder S."/>
            <person name="Gardner M.J."/>
            <person name="Fraser C.M."/>
            <person name="Birney E."/>
            <person name="Bork P."/>
            <person name="Brey P.T."/>
            <person name="Venter J.C."/>
            <person name="Weissenbach J."/>
            <person name="Kafatos F.C."/>
            <person name="Collins F.H."/>
            <person name="Hoffman S.L."/>
        </authorList>
    </citation>
    <scope>NUCLEOTIDE SEQUENCE [LARGE SCALE GENOMIC DNA]</scope>
    <source>
        <strain evidence="9 10">PEST</strain>
    </source>
</reference>
<evidence type="ECO:0000256" key="5">
    <source>
        <dbReference type="ARBA" id="ARBA00023204"/>
    </source>
</evidence>
<evidence type="ECO:0000256" key="1">
    <source>
        <dbReference type="ARBA" id="ARBA00004123"/>
    </source>
</evidence>
<feature type="region of interest" description="Disordered" evidence="8">
    <location>
        <begin position="114"/>
        <end position="164"/>
    </location>
</feature>
<dbReference type="GO" id="GO:0000712">
    <property type="term" value="P:resolution of meiotic recombination intermediates"/>
    <property type="evidence" value="ECO:0000318"/>
    <property type="project" value="GO_Central"/>
</dbReference>
<feature type="compositionally biased region" description="Basic residues" evidence="8">
    <location>
        <begin position="141"/>
        <end position="163"/>
    </location>
</feature>
<reference evidence="9 10" key="2">
    <citation type="journal article" date="2004" name="Trends Parasitol.">
        <title>The Anopheles gambiae genome: an update.</title>
        <authorList>
            <person name="Mongin E."/>
            <person name="Louis C."/>
            <person name="Holt R.A."/>
            <person name="Birney E."/>
            <person name="Collins F.H."/>
        </authorList>
    </citation>
    <scope>NUCLEOTIDE SEQUENCE [LARGE SCALE GENOMIC DNA]</scope>
    <source>
        <strain evidence="9 10">PEST</strain>
    </source>
</reference>
<name>A0A1S4GVI8_ANOGA</name>
<feature type="compositionally biased region" description="Basic and acidic residues" evidence="8">
    <location>
        <begin position="620"/>
        <end position="646"/>
    </location>
</feature>
<comment type="similarity">
    <text evidence="2">Belongs to the SLX4 family.</text>
</comment>
<dbReference type="Pfam" id="PF09494">
    <property type="entry name" value="Slx4"/>
    <property type="match status" value="1"/>
</dbReference>
<feature type="region of interest" description="Disordered" evidence="8">
    <location>
        <begin position="740"/>
        <end position="772"/>
    </location>
</feature>
<dbReference type="InterPro" id="IPR018574">
    <property type="entry name" value="Structure-sp_endonuc_su_Slx4"/>
</dbReference>
<evidence type="ECO:0000256" key="8">
    <source>
        <dbReference type="SAM" id="MobiDB-lite"/>
    </source>
</evidence>
<accession>A0A1S4GVI8</accession>
<evidence type="ECO:0000256" key="4">
    <source>
        <dbReference type="ARBA" id="ARBA00023172"/>
    </source>
</evidence>
<dbReference type="GO" id="GO:0033557">
    <property type="term" value="C:Slx1-Slx4 complex"/>
    <property type="evidence" value="ECO:0000318"/>
    <property type="project" value="GO_Central"/>
</dbReference>
<feature type="compositionally biased region" description="Acidic residues" evidence="8">
    <location>
        <begin position="454"/>
        <end position="463"/>
    </location>
</feature>